<dbReference type="InterPro" id="IPR011705">
    <property type="entry name" value="BACK"/>
</dbReference>
<dbReference type="PANTHER" id="PTHR22667">
    <property type="entry name" value="AT01380P-RELATED"/>
    <property type="match status" value="1"/>
</dbReference>
<dbReference type="Gene3D" id="1.25.40.420">
    <property type="match status" value="1"/>
</dbReference>
<reference evidence="3 4" key="1">
    <citation type="journal article" date="2007" name="Nature">
        <title>Evolution of genes and genomes on the Drosophila phylogeny.</title>
        <authorList>
            <consortium name="Drosophila 12 Genomes Consortium"/>
            <person name="Clark A.G."/>
            <person name="Eisen M.B."/>
            <person name="Smith D.R."/>
            <person name="Bergman C.M."/>
            <person name="Oliver B."/>
            <person name="Markow T.A."/>
            <person name="Kaufman T.C."/>
            <person name="Kellis M."/>
            <person name="Gelbart W."/>
            <person name="Iyer V.N."/>
            <person name="Pollard D.A."/>
            <person name="Sackton T.B."/>
            <person name="Larracuente A.M."/>
            <person name="Singh N.D."/>
            <person name="Abad J.P."/>
            <person name="Abt D.N."/>
            <person name="Adryan B."/>
            <person name="Aguade M."/>
            <person name="Akashi H."/>
            <person name="Anderson W.W."/>
            <person name="Aquadro C.F."/>
            <person name="Ardell D.H."/>
            <person name="Arguello R."/>
            <person name="Artieri C.G."/>
            <person name="Barbash D.A."/>
            <person name="Barker D."/>
            <person name="Barsanti P."/>
            <person name="Batterham P."/>
            <person name="Batzoglou S."/>
            <person name="Begun D."/>
            <person name="Bhutkar A."/>
            <person name="Blanco E."/>
            <person name="Bosak S.A."/>
            <person name="Bradley R.K."/>
            <person name="Brand A.D."/>
            <person name="Brent M.R."/>
            <person name="Brooks A.N."/>
            <person name="Brown R.H."/>
            <person name="Butlin R.K."/>
            <person name="Caggese C."/>
            <person name="Calvi B.R."/>
            <person name="Bernardo de Carvalho A."/>
            <person name="Caspi A."/>
            <person name="Castrezana S."/>
            <person name="Celniker S.E."/>
            <person name="Chang J.L."/>
            <person name="Chapple C."/>
            <person name="Chatterji S."/>
            <person name="Chinwalla A."/>
            <person name="Civetta A."/>
            <person name="Clifton S.W."/>
            <person name="Comeron J.M."/>
            <person name="Costello J.C."/>
            <person name="Coyne J.A."/>
            <person name="Daub J."/>
            <person name="David R.G."/>
            <person name="Delcher A.L."/>
            <person name="Delehaunty K."/>
            <person name="Do C.B."/>
            <person name="Ebling H."/>
            <person name="Edwards K."/>
            <person name="Eickbush T."/>
            <person name="Evans J.D."/>
            <person name="Filipski A."/>
            <person name="Findeiss S."/>
            <person name="Freyhult E."/>
            <person name="Fulton L."/>
            <person name="Fulton R."/>
            <person name="Garcia A.C."/>
            <person name="Gardiner A."/>
            <person name="Garfield D.A."/>
            <person name="Garvin B.E."/>
            <person name="Gibson G."/>
            <person name="Gilbert D."/>
            <person name="Gnerre S."/>
            <person name="Godfrey J."/>
            <person name="Good R."/>
            <person name="Gotea V."/>
            <person name="Gravely B."/>
            <person name="Greenberg A.J."/>
            <person name="Griffiths-Jones S."/>
            <person name="Gross S."/>
            <person name="Guigo R."/>
            <person name="Gustafson E.A."/>
            <person name="Haerty W."/>
            <person name="Hahn M.W."/>
            <person name="Halligan D.L."/>
            <person name="Halpern A.L."/>
            <person name="Halter G.M."/>
            <person name="Han M.V."/>
            <person name="Heger A."/>
            <person name="Hillier L."/>
            <person name="Hinrichs A.S."/>
            <person name="Holmes I."/>
            <person name="Hoskins R.A."/>
            <person name="Hubisz M.J."/>
            <person name="Hultmark D."/>
            <person name="Huntley M.A."/>
            <person name="Jaffe D.B."/>
            <person name="Jagadeeshan S."/>
            <person name="Jeck W.R."/>
            <person name="Johnson J."/>
            <person name="Jones C.D."/>
            <person name="Jordan W.C."/>
            <person name="Karpen G.H."/>
            <person name="Kataoka E."/>
            <person name="Keightley P.D."/>
            <person name="Kheradpour P."/>
            <person name="Kirkness E.F."/>
            <person name="Koerich L.B."/>
            <person name="Kristiansen K."/>
            <person name="Kudrna D."/>
            <person name="Kulathinal R.J."/>
            <person name="Kumar S."/>
            <person name="Kwok R."/>
            <person name="Lander E."/>
            <person name="Langley C.H."/>
            <person name="Lapoint R."/>
            <person name="Lazzaro B.P."/>
            <person name="Lee S.J."/>
            <person name="Levesque L."/>
            <person name="Li R."/>
            <person name="Lin C.F."/>
            <person name="Lin M.F."/>
            <person name="Lindblad-Toh K."/>
            <person name="Llopart A."/>
            <person name="Long M."/>
            <person name="Low L."/>
            <person name="Lozovsky E."/>
            <person name="Lu J."/>
            <person name="Luo M."/>
            <person name="Machado C.A."/>
            <person name="Makalowski W."/>
            <person name="Marzo M."/>
            <person name="Matsuda M."/>
            <person name="Matzkin L."/>
            <person name="McAllister B."/>
            <person name="McBride C.S."/>
            <person name="McKernan B."/>
            <person name="McKernan K."/>
            <person name="Mendez-Lago M."/>
            <person name="Minx P."/>
            <person name="Mollenhauer M.U."/>
            <person name="Montooth K."/>
            <person name="Mount S.M."/>
            <person name="Mu X."/>
            <person name="Myers E."/>
            <person name="Negre B."/>
            <person name="Newfeld S."/>
            <person name="Nielsen R."/>
            <person name="Noor M.A."/>
            <person name="O'Grady P."/>
            <person name="Pachter L."/>
            <person name="Papaceit M."/>
            <person name="Parisi M.J."/>
            <person name="Parisi M."/>
            <person name="Parts L."/>
            <person name="Pedersen J.S."/>
            <person name="Pesole G."/>
            <person name="Phillippy A.M."/>
            <person name="Ponting C.P."/>
            <person name="Pop M."/>
            <person name="Porcelli D."/>
            <person name="Powell J.R."/>
            <person name="Prohaska S."/>
            <person name="Pruitt K."/>
            <person name="Puig M."/>
            <person name="Quesneville H."/>
            <person name="Ram K.R."/>
            <person name="Rand D."/>
            <person name="Rasmussen M.D."/>
            <person name="Reed L.K."/>
            <person name="Reenan R."/>
            <person name="Reily A."/>
            <person name="Remington K.A."/>
            <person name="Rieger T.T."/>
            <person name="Ritchie M.G."/>
            <person name="Robin C."/>
            <person name="Rogers Y.H."/>
            <person name="Rohde C."/>
            <person name="Rozas J."/>
            <person name="Rubenfield M.J."/>
            <person name="Ruiz A."/>
            <person name="Russo S."/>
            <person name="Salzberg S.L."/>
            <person name="Sanchez-Gracia A."/>
            <person name="Saranga D.J."/>
            <person name="Sato H."/>
            <person name="Schaeffer S.W."/>
            <person name="Schatz M.C."/>
            <person name="Schlenke T."/>
            <person name="Schwartz R."/>
            <person name="Segarra C."/>
            <person name="Singh R.S."/>
            <person name="Sirot L."/>
            <person name="Sirota M."/>
            <person name="Sisneros N.B."/>
            <person name="Smith C.D."/>
            <person name="Smith T.F."/>
            <person name="Spieth J."/>
            <person name="Stage D.E."/>
            <person name="Stark A."/>
            <person name="Stephan W."/>
            <person name="Strausberg R.L."/>
            <person name="Strempel S."/>
            <person name="Sturgill D."/>
            <person name="Sutton G."/>
            <person name="Sutton G.G."/>
            <person name="Tao W."/>
            <person name="Teichmann S."/>
            <person name="Tobari Y.N."/>
            <person name="Tomimura Y."/>
            <person name="Tsolas J.M."/>
            <person name="Valente V.L."/>
            <person name="Venter E."/>
            <person name="Venter J.C."/>
            <person name="Vicario S."/>
            <person name="Vieira F.G."/>
            <person name="Vilella A.J."/>
            <person name="Villasante A."/>
            <person name="Walenz B."/>
            <person name="Wang J."/>
            <person name="Wasserman M."/>
            <person name="Watts T."/>
            <person name="Wilson D."/>
            <person name="Wilson R.K."/>
            <person name="Wing R.A."/>
            <person name="Wolfner M.F."/>
            <person name="Wong A."/>
            <person name="Wong G.K."/>
            <person name="Wu C.I."/>
            <person name="Wu G."/>
            <person name="Yamamoto D."/>
            <person name="Yang H.P."/>
            <person name="Yang S.P."/>
            <person name="Yorke J.A."/>
            <person name="Yoshida K."/>
            <person name="Zdobnov E."/>
            <person name="Zhang P."/>
            <person name="Zhang Y."/>
            <person name="Zimin A.V."/>
            <person name="Baldwin J."/>
            <person name="Abdouelleil A."/>
            <person name="Abdulkadir J."/>
            <person name="Abebe A."/>
            <person name="Abera B."/>
            <person name="Abreu J."/>
            <person name="Acer S.C."/>
            <person name="Aftuck L."/>
            <person name="Alexander A."/>
            <person name="An P."/>
            <person name="Anderson E."/>
            <person name="Anderson S."/>
            <person name="Arachi H."/>
            <person name="Azer M."/>
            <person name="Bachantsang P."/>
            <person name="Barry A."/>
            <person name="Bayul T."/>
            <person name="Berlin A."/>
            <person name="Bessette D."/>
            <person name="Bloom T."/>
            <person name="Blye J."/>
            <person name="Boguslavskiy L."/>
            <person name="Bonnet C."/>
            <person name="Boukhgalter B."/>
            <person name="Bourzgui I."/>
            <person name="Brown A."/>
            <person name="Cahill P."/>
            <person name="Channer S."/>
            <person name="Cheshatsang Y."/>
            <person name="Chuda L."/>
            <person name="Citroen M."/>
            <person name="Collymore A."/>
            <person name="Cooke P."/>
            <person name="Costello M."/>
            <person name="D'Aco K."/>
            <person name="Daza R."/>
            <person name="De Haan G."/>
            <person name="DeGray S."/>
            <person name="DeMaso C."/>
            <person name="Dhargay N."/>
            <person name="Dooley K."/>
            <person name="Dooley E."/>
            <person name="Doricent M."/>
            <person name="Dorje P."/>
            <person name="Dorjee K."/>
            <person name="Dupes A."/>
            <person name="Elong R."/>
            <person name="Falk J."/>
            <person name="Farina A."/>
            <person name="Faro S."/>
            <person name="Ferguson D."/>
            <person name="Fisher S."/>
            <person name="Foley C.D."/>
            <person name="Franke A."/>
            <person name="Friedrich D."/>
            <person name="Gadbois L."/>
            <person name="Gearin G."/>
            <person name="Gearin C.R."/>
            <person name="Giannoukos G."/>
            <person name="Goode T."/>
            <person name="Graham J."/>
            <person name="Grandbois E."/>
            <person name="Grewal S."/>
            <person name="Gyaltsen K."/>
            <person name="Hafez N."/>
            <person name="Hagos B."/>
            <person name="Hall J."/>
            <person name="Henson C."/>
            <person name="Hollinger A."/>
            <person name="Honan T."/>
            <person name="Huard M.D."/>
            <person name="Hughes L."/>
            <person name="Hurhula B."/>
            <person name="Husby M.E."/>
            <person name="Kamat A."/>
            <person name="Kanga B."/>
            <person name="Kashin S."/>
            <person name="Khazanovich D."/>
            <person name="Kisner P."/>
            <person name="Lance K."/>
            <person name="Lara M."/>
            <person name="Lee W."/>
            <person name="Lennon N."/>
            <person name="Letendre F."/>
            <person name="LeVine R."/>
            <person name="Lipovsky A."/>
            <person name="Liu X."/>
            <person name="Liu J."/>
            <person name="Liu S."/>
            <person name="Lokyitsang T."/>
            <person name="Lokyitsang Y."/>
            <person name="Lubonja R."/>
            <person name="Lui A."/>
            <person name="MacDonald P."/>
            <person name="Magnisalis V."/>
            <person name="Maru K."/>
            <person name="Matthews C."/>
            <person name="McCusker W."/>
            <person name="McDonough S."/>
            <person name="Mehta T."/>
            <person name="Meldrim J."/>
            <person name="Meneus L."/>
            <person name="Mihai O."/>
            <person name="Mihalev A."/>
            <person name="Mihova T."/>
            <person name="Mittelman R."/>
            <person name="Mlenga V."/>
            <person name="Montmayeur A."/>
            <person name="Mulrain L."/>
            <person name="Navidi A."/>
            <person name="Naylor J."/>
            <person name="Negash T."/>
            <person name="Nguyen T."/>
            <person name="Nguyen N."/>
            <person name="Nicol R."/>
            <person name="Norbu C."/>
            <person name="Norbu N."/>
            <person name="Novod N."/>
            <person name="O'Neill B."/>
            <person name="Osman S."/>
            <person name="Markiewicz E."/>
            <person name="Oyono O.L."/>
            <person name="Patti C."/>
            <person name="Phunkhang P."/>
            <person name="Pierre F."/>
            <person name="Priest M."/>
            <person name="Raghuraman S."/>
            <person name="Rege F."/>
            <person name="Reyes R."/>
            <person name="Rise C."/>
            <person name="Rogov P."/>
            <person name="Ross K."/>
            <person name="Ryan E."/>
            <person name="Settipalli S."/>
            <person name="Shea T."/>
            <person name="Sherpa N."/>
            <person name="Shi L."/>
            <person name="Shih D."/>
            <person name="Sparrow T."/>
            <person name="Spaulding J."/>
            <person name="Stalker J."/>
            <person name="Stange-Thomann N."/>
            <person name="Stavropoulos S."/>
            <person name="Stone C."/>
            <person name="Strader C."/>
            <person name="Tesfaye S."/>
            <person name="Thomson T."/>
            <person name="Thoulutsang Y."/>
            <person name="Thoulutsang D."/>
            <person name="Topham K."/>
            <person name="Topping I."/>
            <person name="Tsamla T."/>
            <person name="Vassiliev H."/>
            <person name="Vo A."/>
            <person name="Wangchuk T."/>
            <person name="Wangdi T."/>
            <person name="Weiand M."/>
            <person name="Wilkinson J."/>
            <person name="Wilson A."/>
            <person name="Yadav S."/>
            <person name="Young G."/>
            <person name="Yu Q."/>
            <person name="Zembek L."/>
            <person name="Zhong D."/>
            <person name="Zimmer A."/>
            <person name="Zwirko Z."/>
            <person name="Jaffe D.B."/>
            <person name="Alvarez P."/>
            <person name="Brockman W."/>
            <person name="Butler J."/>
            <person name="Chin C."/>
            <person name="Gnerre S."/>
            <person name="Grabherr M."/>
            <person name="Kleber M."/>
            <person name="Mauceli E."/>
            <person name="MacCallum I."/>
        </authorList>
    </citation>
    <scope>NUCLEOTIDE SEQUENCE [LARGE SCALE GENOMIC DNA]</scope>
    <source>
        <strain evidence="4">Tucson 14024-0371.13</strain>
    </source>
</reference>
<dbReference type="HOGENOM" id="CLU_037062_0_0_1"/>
<dbReference type="InterPro" id="IPR031750">
    <property type="entry name" value="DUF4734"/>
</dbReference>
<dbReference type="KEGG" id="dan:6504462"/>
<feature type="compositionally biased region" description="Polar residues" evidence="1">
    <location>
        <begin position="167"/>
        <end position="188"/>
    </location>
</feature>
<gene>
    <name evidence="3" type="primary">Dana\GF21791</name>
    <name evidence="3" type="synonym">dana_GLEANR_5693</name>
    <name evidence="3" type="ORF">GF21791</name>
</gene>
<dbReference type="STRING" id="7217.B3N062"/>
<accession>B3N062</accession>
<evidence type="ECO:0000313" key="4">
    <source>
        <dbReference type="Proteomes" id="UP000007801"/>
    </source>
</evidence>
<protein>
    <submittedName>
        <fullName evidence="3">Uncharacterized protein, isoform C</fullName>
    </submittedName>
</protein>
<sequence>MISFKDLYKEDLQKATKKMKQPKVSTKKPKKIEKLMETTDELLTPYWFWPHYIDNNLVPKSLAESIIKGSDPGLSPLSHSSKLSVLDTSSGSTVSISNRKAFSPCAAPPILVNESPDNTFYDIMVITRQRRSRVSENAFNIDEYLGRKPKDECESPLDMFRRFNPTVPENQGNRKQKSVTTKPKTVPSSPLDMNPFLESMLNIHDFEMIWKRKGDNLEISRAEGLMKLLGRALSPAEILLESVKNLWHDDLEIQIESKFFHVDRYIFTYYATNFRDMRGSFLQFPVCKIGMELVMELYDWMVTDNKTIDINGKLIPFCKAAKFLGISSLEDQYWATFALSGDAGIWEQNAFHTYLLARDEKCEDLMSLMMARIRKCFLPLVASREFLEFDANEVVFLLNQDTLCVNSEDEVFFAAVFWLDFAWKQRNIYTEFVMSSVRFAHLSPWLRLSLSNHQENQIIAKIAAYPKVVSYLWEANNFCQARMYATQLQQSPTHISAIQALINQCNKYNITERFWVYCLGVPHHHDNRCCHYRELTYETFKLFLHRVQSRAQSFMDDLKFIPNRITGNYICCYDKVMKPMAERTCPRPEWYTKKLTAAERT</sequence>
<organism evidence="3 4">
    <name type="scientific">Drosophila ananassae</name>
    <name type="common">Fruit fly</name>
    <dbReference type="NCBI Taxonomy" id="7217"/>
    <lineage>
        <taxon>Eukaryota</taxon>
        <taxon>Metazoa</taxon>
        <taxon>Ecdysozoa</taxon>
        <taxon>Arthropoda</taxon>
        <taxon>Hexapoda</taxon>
        <taxon>Insecta</taxon>
        <taxon>Pterygota</taxon>
        <taxon>Neoptera</taxon>
        <taxon>Endopterygota</taxon>
        <taxon>Diptera</taxon>
        <taxon>Brachycera</taxon>
        <taxon>Muscomorpha</taxon>
        <taxon>Ephydroidea</taxon>
        <taxon>Drosophilidae</taxon>
        <taxon>Drosophila</taxon>
        <taxon>Sophophora</taxon>
    </lineage>
</organism>
<dbReference type="OrthoDB" id="6350321at2759"/>
<evidence type="ECO:0000256" key="1">
    <source>
        <dbReference type="SAM" id="MobiDB-lite"/>
    </source>
</evidence>
<keyword evidence="4" id="KW-1185">Reference proteome</keyword>
<dbReference type="EMBL" id="CH902640">
    <property type="protein sequence ID" value="EDV38266.2"/>
    <property type="molecule type" value="Genomic_DNA"/>
</dbReference>
<dbReference type="Pfam" id="PF15881">
    <property type="entry name" value="DUF4734"/>
    <property type="match status" value="1"/>
</dbReference>
<name>B3N062_DROAN</name>
<dbReference type="PANTHER" id="PTHR22667:SF0">
    <property type="entry name" value="AT01380P-RELATED"/>
    <property type="match status" value="1"/>
</dbReference>
<evidence type="ECO:0000259" key="2">
    <source>
        <dbReference type="SMART" id="SM00875"/>
    </source>
</evidence>
<dbReference type="SMART" id="SM00875">
    <property type="entry name" value="BACK"/>
    <property type="match status" value="1"/>
</dbReference>
<feature type="region of interest" description="Disordered" evidence="1">
    <location>
        <begin position="163"/>
        <end position="188"/>
    </location>
</feature>
<evidence type="ECO:0000313" key="3">
    <source>
        <dbReference type="EMBL" id="EDV38266.2"/>
    </source>
</evidence>
<dbReference type="InParanoid" id="B3N062"/>
<dbReference type="Pfam" id="PF07707">
    <property type="entry name" value="BACK"/>
    <property type="match status" value="1"/>
</dbReference>
<dbReference type="Proteomes" id="UP000007801">
    <property type="component" value="Unassembled WGS sequence"/>
</dbReference>
<dbReference type="AlphaFoldDB" id="B3N062"/>
<proteinExistence type="predicted"/>
<dbReference type="GeneID" id="6504462"/>
<dbReference type="FunCoup" id="B3N062">
    <property type="interactions" value="21"/>
</dbReference>
<feature type="domain" description="BACK" evidence="2">
    <location>
        <begin position="350"/>
        <end position="451"/>
    </location>
</feature>